<sequence>MIPLLFAAALQSEIVLQTNVIEKFSCGAGCHKKVEQLTNMVEIGDGWRKIKVKRTPYMWTREGGLEQRAPVFDSPIGTGGTTSWNYSNCKTNIFTNRSREYFSPPPSPPEEKWERNLSAFTSSGKPNFFSKNGSVFQRWRAMCPETEAARKGTEEVKAWWDRVINMLKDGEEDNKKE</sequence>
<dbReference type="KEGG" id="pmn:PMN2A_1096"/>
<dbReference type="HOGENOM" id="CLU_1569899_0_0_3"/>
<evidence type="ECO:0000313" key="2">
    <source>
        <dbReference type="Proteomes" id="UP000002535"/>
    </source>
</evidence>
<evidence type="ECO:0000313" key="1">
    <source>
        <dbReference type="EMBL" id="AAZ58586.1"/>
    </source>
</evidence>
<name>Q46IU2_PROMT</name>
<dbReference type="EMBL" id="CP000095">
    <property type="protein sequence ID" value="AAZ58586.1"/>
    <property type="molecule type" value="Genomic_DNA"/>
</dbReference>
<protein>
    <submittedName>
        <fullName evidence="1">Uncharacterized protein</fullName>
    </submittedName>
</protein>
<dbReference type="AlphaFoldDB" id="Q46IU2"/>
<proteinExistence type="predicted"/>
<dbReference type="RefSeq" id="WP_011295440.1">
    <property type="nucleotide sequence ID" value="NC_007335.2"/>
</dbReference>
<reference evidence="1 2" key="1">
    <citation type="journal article" date="2007" name="PLoS Genet.">
        <title>Patterns and implications of gene gain and loss in the evolution of Prochlorococcus.</title>
        <authorList>
            <person name="Kettler G.C."/>
            <person name="Martiny A.C."/>
            <person name="Huang K."/>
            <person name="Zucker J."/>
            <person name="Coleman M.L."/>
            <person name="Rodrigue S."/>
            <person name="Chen F."/>
            <person name="Lapidus A."/>
            <person name="Ferriera S."/>
            <person name="Johnson J."/>
            <person name="Steglich C."/>
            <person name="Church G.M."/>
            <person name="Richardson P."/>
            <person name="Chisholm S.W."/>
        </authorList>
    </citation>
    <scope>NUCLEOTIDE SEQUENCE [LARGE SCALE GENOMIC DNA]</scope>
    <source>
        <strain evidence="1 2">NATL2A</strain>
    </source>
</reference>
<organism evidence="1 2">
    <name type="scientific">Prochlorococcus marinus (strain NATL2A)</name>
    <dbReference type="NCBI Taxonomy" id="59920"/>
    <lineage>
        <taxon>Bacteria</taxon>
        <taxon>Bacillati</taxon>
        <taxon>Cyanobacteriota</taxon>
        <taxon>Cyanophyceae</taxon>
        <taxon>Synechococcales</taxon>
        <taxon>Prochlorococcaceae</taxon>
        <taxon>Prochlorococcus</taxon>
    </lineage>
</organism>
<dbReference type="Proteomes" id="UP000002535">
    <property type="component" value="Chromosome"/>
</dbReference>
<accession>Q46IU2</accession>
<keyword evidence="2" id="KW-1185">Reference proteome</keyword>
<dbReference type="PhylomeDB" id="Q46IU2"/>
<gene>
    <name evidence="1" type="ordered locus">PMN2A_1096</name>
</gene>